<keyword evidence="6" id="KW-1185">Reference proteome</keyword>
<evidence type="ECO:0000313" key="5">
    <source>
        <dbReference type="EMBL" id="QKV19015.1"/>
    </source>
</evidence>
<name>A0A6N1VH60_9HYPH</name>
<sequence length="247" mass="27697">MESFDTELASRIRADIINGIYKEGERLSEAQLCDTHQVSRTPVRLALRLLEREGVVRRGEGRGYIVQSPTVTDILQAVQVRGHLESLAARLMAQSPERTKHLPEMERAIDTIESLVRLGRLDDAVIRQAQAANKVFHTTILAACGNDYVGYTCGQISHLPMLAAGSMVFDRTVGDTPEHVERGLFRLRLGNAQHRVIYEAIEKGDAVRAEGMMREHSHTMIEYIQLFEKRDENLTVADLIAYSGIES</sequence>
<dbReference type="InterPro" id="IPR036390">
    <property type="entry name" value="WH_DNA-bd_sf"/>
</dbReference>
<dbReference type="KEGG" id="orm:HTY61_11420"/>
<evidence type="ECO:0000256" key="2">
    <source>
        <dbReference type="ARBA" id="ARBA00023125"/>
    </source>
</evidence>
<dbReference type="GO" id="GO:0003700">
    <property type="term" value="F:DNA-binding transcription factor activity"/>
    <property type="evidence" value="ECO:0007669"/>
    <property type="project" value="InterPro"/>
</dbReference>
<keyword evidence="3" id="KW-0804">Transcription</keyword>
<dbReference type="SMART" id="SM00345">
    <property type="entry name" value="HTH_GNTR"/>
    <property type="match status" value="1"/>
</dbReference>
<feature type="domain" description="HTH gntR-type" evidence="4">
    <location>
        <begin position="2"/>
        <end position="69"/>
    </location>
</feature>
<dbReference type="Pfam" id="PF07729">
    <property type="entry name" value="FCD"/>
    <property type="match status" value="1"/>
</dbReference>
<dbReference type="EMBL" id="CP054836">
    <property type="protein sequence ID" value="QKV19015.1"/>
    <property type="molecule type" value="Genomic_DNA"/>
</dbReference>
<evidence type="ECO:0000313" key="6">
    <source>
        <dbReference type="Proteomes" id="UP000509367"/>
    </source>
</evidence>
<dbReference type="InterPro" id="IPR011711">
    <property type="entry name" value="GntR_C"/>
</dbReference>
<dbReference type="RefSeq" id="WP_175276907.1">
    <property type="nucleotide sequence ID" value="NZ_CP054836.1"/>
</dbReference>
<dbReference type="InterPro" id="IPR036388">
    <property type="entry name" value="WH-like_DNA-bd_sf"/>
</dbReference>
<keyword evidence="2" id="KW-0238">DNA-binding</keyword>
<dbReference type="InterPro" id="IPR000524">
    <property type="entry name" value="Tscrpt_reg_HTH_GntR"/>
</dbReference>
<dbReference type="AlphaFoldDB" id="A0A6N1VH60"/>
<protein>
    <submittedName>
        <fullName evidence="5">GntR family transcriptional regulator</fullName>
    </submittedName>
</protein>
<dbReference type="GO" id="GO:0003677">
    <property type="term" value="F:DNA binding"/>
    <property type="evidence" value="ECO:0007669"/>
    <property type="project" value="UniProtKB-KW"/>
</dbReference>
<keyword evidence="1" id="KW-0805">Transcription regulation</keyword>
<dbReference type="SUPFAM" id="SSF46785">
    <property type="entry name" value="Winged helix' DNA-binding domain"/>
    <property type="match status" value="1"/>
</dbReference>
<accession>A0A6N1VH60</accession>
<organism evidence="5 6">
    <name type="scientific">Oricola thermophila</name>
    <dbReference type="NCBI Taxonomy" id="2742145"/>
    <lineage>
        <taxon>Bacteria</taxon>
        <taxon>Pseudomonadati</taxon>
        <taxon>Pseudomonadota</taxon>
        <taxon>Alphaproteobacteria</taxon>
        <taxon>Hyphomicrobiales</taxon>
        <taxon>Ahrensiaceae</taxon>
        <taxon>Oricola</taxon>
    </lineage>
</organism>
<evidence type="ECO:0000256" key="1">
    <source>
        <dbReference type="ARBA" id="ARBA00023015"/>
    </source>
</evidence>
<evidence type="ECO:0000256" key="3">
    <source>
        <dbReference type="ARBA" id="ARBA00023163"/>
    </source>
</evidence>
<dbReference type="SUPFAM" id="SSF48008">
    <property type="entry name" value="GntR ligand-binding domain-like"/>
    <property type="match status" value="1"/>
</dbReference>
<gene>
    <name evidence="5" type="ORF">HTY61_11420</name>
</gene>
<evidence type="ECO:0000259" key="4">
    <source>
        <dbReference type="PROSITE" id="PS50949"/>
    </source>
</evidence>
<dbReference type="SMART" id="SM00895">
    <property type="entry name" value="FCD"/>
    <property type="match status" value="1"/>
</dbReference>
<proteinExistence type="predicted"/>
<dbReference type="PROSITE" id="PS50949">
    <property type="entry name" value="HTH_GNTR"/>
    <property type="match status" value="1"/>
</dbReference>
<dbReference type="PANTHER" id="PTHR43537:SF24">
    <property type="entry name" value="GLUCONATE OPERON TRANSCRIPTIONAL REPRESSOR"/>
    <property type="match status" value="1"/>
</dbReference>
<reference evidence="5 6" key="1">
    <citation type="submission" date="2020-06" db="EMBL/GenBank/DDBJ databases">
        <title>Oricola thermophila sp. nov. isolated from a tidal sediments.</title>
        <authorList>
            <person name="Kwon K.K."/>
            <person name="Yang S.-H."/>
            <person name="Park M.-J."/>
        </authorList>
    </citation>
    <scope>NUCLEOTIDE SEQUENCE [LARGE SCALE GENOMIC DNA]</scope>
    <source>
        <strain evidence="5 6">MEBiC13590</strain>
    </source>
</reference>
<dbReference type="Gene3D" id="1.10.10.10">
    <property type="entry name" value="Winged helix-like DNA-binding domain superfamily/Winged helix DNA-binding domain"/>
    <property type="match status" value="1"/>
</dbReference>
<dbReference type="InterPro" id="IPR008920">
    <property type="entry name" value="TF_FadR/GntR_C"/>
</dbReference>
<dbReference type="Proteomes" id="UP000509367">
    <property type="component" value="Chromosome"/>
</dbReference>
<dbReference type="CDD" id="cd07377">
    <property type="entry name" value="WHTH_GntR"/>
    <property type="match status" value="1"/>
</dbReference>
<dbReference type="Gene3D" id="1.20.120.530">
    <property type="entry name" value="GntR ligand-binding domain-like"/>
    <property type="match status" value="1"/>
</dbReference>
<dbReference type="PANTHER" id="PTHR43537">
    <property type="entry name" value="TRANSCRIPTIONAL REGULATOR, GNTR FAMILY"/>
    <property type="match status" value="1"/>
</dbReference>
<dbReference type="Pfam" id="PF00392">
    <property type="entry name" value="GntR"/>
    <property type="match status" value="1"/>
</dbReference>